<dbReference type="RefSeq" id="WP_129122855.1">
    <property type="nucleotide sequence ID" value="NZ_PEIB01000017.1"/>
</dbReference>
<dbReference type="Proteomes" id="UP000290287">
    <property type="component" value="Unassembled WGS sequence"/>
</dbReference>
<accession>A0A4Q0YNU3</accession>
<feature type="transmembrane region" description="Helical" evidence="7">
    <location>
        <begin position="119"/>
        <end position="141"/>
    </location>
</feature>
<keyword evidence="4 7" id="KW-0812">Transmembrane</keyword>
<keyword evidence="9" id="KW-1185">Reference proteome</keyword>
<name>A0A4Q0YNU3_9GAMM</name>
<dbReference type="EMBL" id="PEIB01000017">
    <property type="protein sequence ID" value="RXJ72632.1"/>
    <property type="molecule type" value="Genomic_DNA"/>
</dbReference>
<proteinExistence type="inferred from homology"/>
<dbReference type="PANTHER" id="PTHR33452">
    <property type="entry name" value="OXIDOREDUCTASE CATD-RELATED"/>
    <property type="match status" value="1"/>
</dbReference>
<reference evidence="8 9" key="1">
    <citation type="submission" date="2017-10" db="EMBL/GenBank/DDBJ databases">
        <title>Nyctiphanis sp. nov., isolated from the stomach of the euphausiid Nyctiphanes simplex (Hansen, 1911) in the Gulf of California.</title>
        <authorList>
            <person name="Gomez-Gil B."/>
            <person name="Aguilar-Mendez M."/>
            <person name="Lopez-Cortes A."/>
            <person name="Gomez-Gutierrez J."/>
            <person name="Roque A."/>
            <person name="Lang E."/>
            <person name="Gonzalez-Castillo A."/>
        </authorList>
    </citation>
    <scope>NUCLEOTIDE SEQUENCE [LARGE SCALE GENOMIC DNA]</scope>
    <source>
        <strain evidence="8 9">CAIM 600</strain>
    </source>
</reference>
<dbReference type="OrthoDB" id="121744at2"/>
<keyword evidence="6 7" id="KW-0472">Membrane</keyword>
<comment type="subcellular location">
    <subcellularLocation>
        <location evidence="1">Cell membrane</location>
        <topology evidence="1">Multi-pass membrane protein</topology>
    </subcellularLocation>
</comment>
<feature type="transmembrane region" description="Helical" evidence="7">
    <location>
        <begin position="66"/>
        <end position="87"/>
    </location>
</feature>
<comment type="similarity">
    <text evidence="2">Belongs to the DoxX family.</text>
</comment>
<evidence type="ECO:0000256" key="5">
    <source>
        <dbReference type="ARBA" id="ARBA00022989"/>
    </source>
</evidence>
<protein>
    <recommendedName>
        <fullName evidence="10">DoxX family protein</fullName>
    </recommendedName>
</protein>
<sequence>MSELIRRADSLIENLLTPLVPVLLLLSRLWIAWVFFRSGMIKVSSWDSTLYLFENEYVVPLLPWEIAAYLGTGAELVLPVLLALGILARPAAIALFAFNIVAVVSYPTLWAGGFFDHQMWGVMLLANIILGPGLLAMDNIFKKQQ</sequence>
<keyword evidence="5 7" id="KW-1133">Transmembrane helix</keyword>
<evidence type="ECO:0000313" key="9">
    <source>
        <dbReference type="Proteomes" id="UP000290287"/>
    </source>
</evidence>
<feature type="transmembrane region" description="Helical" evidence="7">
    <location>
        <begin position="94"/>
        <end position="113"/>
    </location>
</feature>
<comment type="caution">
    <text evidence="8">The sequence shown here is derived from an EMBL/GenBank/DDBJ whole genome shotgun (WGS) entry which is preliminary data.</text>
</comment>
<evidence type="ECO:0000256" key="7">
    <source>
        <dbReference type="SAM" id="Phobius"/>
    </source>
</evidence>
<evidence type="ECO:0000256" key="4">
    <source>
        <dbReference type="ARBA" id="ARBA00022692"/>
    </source>
</evidence>
<dbReference type="GO" id="GO:0005886">
    <property type="term" value="C:plasma membrane"/>
    <property type="evidence" value="ECO:0007669"/>
    <property type="project" value="UniProtKB-SubCell"/>
</dbReference>
<gene>
    <name evidence="8" type="ORF">CS022_14385</name>
</gene>
<feature type="transmembrane region" description="Helical" evidence="7">
    <location>
        <begin position="12"/>
        <end position="36"/>
    </location>
</feature>
<dbReference type="Pfam" id="PF07681">
    <property type="entry name" value="DoxX"/>
    <property type="match status" value="1"/>
</dbReference>
<evidence type="ECO:0000256" key="3">
    <source>
        <dbReference type="ARBA" id="ARBA00022475"/>
    </source>
</evidence>
<evidence type="ECO:0008006" key="10">
    <source>
        <dbReference type="Google" id="ProtNLM"/>
    </source>
</evidence>
<keyword evidence="3" id="KW-1003">Cell membrane</keyword>
<evidence type="ECO:0000313" key="8">
    <source>
        <dbReference type="EMBL" id="RXJ72632.1"/>
    </source>
</evidence>
<dbReference type="PANTHER" id="PTHR33452:SF1">
    <property type="entry name" value="INNER MEMBRANE PROTEIN YPHA-RELATED"/>
    <property type="match status" value="1"/>
</dbReference>
<evidence type="ECO:0000256" key="1">
    <source>
        <dbReference type="ARBA" id="ARBA00004651"/>
    </source>
</evidence>
<organism evidence="8 9">
    <name type="scientific">Veronia nyctiphanis</name>
    <dbReference type="NCBI Taxonomy" id="1278244"/>
    <lineage>
        <taxon>Bacteria</taxon>
        <taxon>Pseudomonadati</taxon>
        <taxon>Pseudomonadota</taxon>
        <taxon>Gammaproteobacteria</taxon>
        <taxon>Vibrionales</taxon>
        <taxon>Vibrionaceae</taxon>
        <taxon>Veronia</taxon>
    </lineage>
</organism>
<evidence type="ECO:0000256" key="2">
    <source>
        <dbReference type="ARBA" id="ARBA00006679"/>
    </source>
</evidence>
<dbReference type="InterPro" id="IPR051907">
    <property type="entry name" value="DoxX-like_oxidoreductase"/>
</dbReference>
<dbReference type="AlphaFoldDB" id="A0A4Q0YNU3"/>
<evidence type="ECO:0000256" key="6">
    <source>
        <dbReference type="ARBA" id="ARBA00023136"/>
    </source>
</evidence>
<dbReference type="InterPro" id="IPR032808">
    <property type="entry name" value="DoxX"/>
</dbReference>